<evidence type="ECO:0000256" key="3">
    <source>
        <dbReference type="ARBA" id="ARBA00022763"/>
    </source>
</evidence>
<organism evidence="17 19">
    <name type="scientific">Streptococcus acidominimus</name>
    <dbReference type="NCBI Taxonomy" id="1326"/>
    <lineage>
        <taxon>Bacteria</taxon>
        <taxon>Bacillati</taxon>
        <taxon>Bacillota</taxon>
        <taxon>Bacilli</taxon>
        <taxon>Lactobacillales</taxon>
        <taxon>Streptococcaceae</taxon>
        <taxon>Streptococcus</taxon>
    </lineage>
</organism>
<dbReference type="InterPro" id="IPR014017">
    <property type="entry name" value="DNA_helicase_UvrD-like_C"/>
</dbReference>
<evidence type="ECO:0000256" key="5">
    <source>
        <dbReference type="ARBA" id="ARBA00022806"/>
    </source>
</evidence>
<protein>
    <recommendedName>
        <fullName evidence="13">ATP-dependent helicase/nuclease subunit A</fullName>
        <ecNumber evidence="13">3.1.-.-</ecNumber>
        <ecNumber evidence="13">5.6.2.4</ecNumber>
    </recommendedName>
    <alternativeName>
        <fullName evidence="13">ATP-dependent helicase/nuclease AddA</fullName>
    </alternativeName>
    <alternativeName>
        <fullName evidence="13">DNA 3'-5' helicase AddA</fullName>
    </alternativeName>
</protein>
<dbReference type="EC" id="3.1.-.-" evidence="13"/>
<evidence type="ECO:0000313" key="17">
    <source>
        <dbReference type="EMBL" id="OLF49043.1"/>
    </source>
</evidence>
<dbReference type="Gene3D" id="3.90.320.10">
    <property type="match status" value="1"/>
</dbReference>
<dbReference type="EC" id="5.6.2.4" evidence="13"/>
<accession>A0A1Q8EB65</accession>
<dbReference type="AlphaFoldDB" id="A0A1Q8EB65"/>
<evidence type="ECO:0000256" key="4">
    <source>
        <dbReference type="ARBA" id="ARBA00022801"/>
    </source>
</evidence>
<evidence type="ECO:0000256" key="11">
    <source>
        <dbReference type="ARBA" id="ARBA00034617"/>
    </source>
</evidence>
<dbReference type="PROSITE" id="PS51198">
    <property type="entry name" value="UVRD_HELICASE_ATP_BIND"/>
    <property type="match status" value="1"/>
</dbReference>
<dbReference type="InterPro" id="IPR038726">
    <property type="entry name" value="PDDEXK_AddAB-type"/>
</dbReference>
<evidence type="ECO:0000259" key="15">
    <source>
        <dbReference type="PROSITE" id="PS51198"/>
    </source>
</evidence>
<dbReference type="RefSeq" id="WP_075099910.1">
    <property type="nucleotide sequence ID" value="NZ_MSJL01000059.1"/>
</dbReference>
<name>A0A1Q8EB65_STRAI</name>
<keyword evidence="1 13" id="KW-0540">Nuclease</keyword>
<dbReference type="InterPro" id="IPR014016">
    <property type="entry name" value="UvrD-like_ATP-bd"/>
</dbReference>
<dbReference type="GO" id="GO:0005524">
    <property type="term" value="F:ATP binding"/>
    <property type="evidence" value="ECO:0007669"/>
    <property type="project" value="UniProtKB-UniRule"/>
</dbReference>
<dbReference type="InterPro" id="IPR000212">
    <property type="entry name" value="DNA_helicase_UvrD/REP"/>
</dbReference>
<keyword evidence="4 13" id="KW-0378">Hydrolase</keyword>
<dbReference type="SUPFAM" id="SSF52540">
    <property type="entry name" value="P-loop containing nucleoside triphosphate hydrolases"/>
    <property type="match status" value="1"/>
</dbReference>
<comment type="cofactor">
    <cofactor evidence="13">
        <name>Mg(2+)</name>
        <dbReference type="ChEBI" id="CHEBI:18420"/>
    </cofactor>
</comment>
<dbReference type="EMBL" id="UHEN01000001">
    <property type="protein sequence ID" value="SUN08195.1"/>
    <property type="molecule type" value="Genomic_DNA"/>
</dbReference>
<keyword evidence="8 13" id="KW-0238">DNA-binding</keyword>
<dbReference type="Pfam" id="PF13361">
    <property type="entry name" value="UvrD_C"/>
    <property type="match status" value="1"/>
</dbReference>
<evidence type="ECO:0000256" key="1">
    <source>
        <dbReference type="ARBA" id="ARBA00022722"/>
    </source>
</evidence>
<dbReference type="InterPro" id="IPR011604">
    <property type="entry name" value="PDDEXK-like_dom_sf"/>
</dbReference>
<evidence type="ECO:0000256" key="14">
    <source>
        <dbReference type="PROSITE-ProRule" id="PRU00560"/>
    </source>
</evidence>
<dbReference type="GO" id="GO:0043138">
    <property type="term" value="F:3'-5' DNA helicase activity"/>
    <property type="evidence" value="ECO:0007669"/>
    <property type="project" value="UniProtKB-UniRule"/>
</dbReference>
<feature type="domain" description="UvrD-like helicase C-terminal" evidence="16">
    <location>
        <begin position="546"/>
        <end position="829"/>
    </location>
</feature>
<comment type="function">
    <text evidence="13">The heterodimer acts as both an ATP-dependent DNA helicase and an ATP-dependent, dual-direction single-stranded exonuclease. Recognizes the chi site generating a DNA molecule suitable for the initiation of homologous recombination. The AddA nuclease domain is required for chi fragment generation; this subunit has the helicase and 3' -&gt; 5' nuclease activities.</text>
</comment>
<proteinExistence type="inferred from homology"/>
<dbReference type="Gene3D" id="1.10.486.10">
    <property type="entry name" value="PCRA, domain 4"/>
    <property type="match status" value="1"/>
</dbReference>
<evidence type="ECO:0000256" key="6">
    <source>
        <dbReference type="ARBA" id="ARBA00022839"/>
    </source>
</evidence>
<dbReference type="NCBIfam" id="TIGR02785">
    <property type="entry name" value="addA_Gpos"/>
    <property type="match status" value="1"/>
</dbReference>
<evidence type="ECO:0000313" key="18">
    <source>
        <dbReference type="EMBL" id="SUN08195.1"/>
    </source>
</evidence>
<sequence length="1239" mass="142184">MRFEAFLSPADIAALQQEEAQSDKVQKRTPEQIEAIYTNGQNVLVSASAGSGKTFVMVERILDKIKRGIGVDQLFISTFTVKAAGELKERIERQLTKAIRDSQDEELKRHLSAQLTHLPNAAIGTMDAFTQQLVVTYGYLLGIAPTFRILQDKNEQDLLKQEVFSDLVSDYMAGKDQVVFQQLVRNFSSHRKDLKGFREVVYQIHTFSQSTSHPKDWLQERFLKGYERFTTLDSLPASTFEGLLDSMERAANDLQDLTDLPDYKKQTKAGKPTAQYTKHIAIISQLRELLAEQDRDSKMECLYSTEIKNRPENTVEDRTGVHQDKLTKYPFDVQRVLPEVVAQLVAILPSGSEVTVAGEKYPVFKDLQERLTNLKHLETVLAYQPKILPLLGLLRDFVLDFSDQYLQRKMQENSYEFTDISHFAIQILATYPEIRRLYQSTYHEVMVDEYQDNNHIQERILDLLSNGHNRFMVGDIKQSIYRFRQADPRIFQEKFERYQADPSAGKLILLKENFRSQCEVLDATNAIFTRLMDKAVGQINYDETHCLVAGSDRQKIRQPHHQMEYLIYNTDVDADKEEDLEQDEVSAGEVELVAKEIIRLHTEEQVAFSDITLLVSSRTRNERILTSFEQHGIPLVSDGGEAHYLKSLEVMVMLDTLRAIHNPLNDYPLIALLKSPMFRLTEDELTRIALQADSAYFYQKFQHALNASGVHPQLISPTLKKKLAHIEAHLVNWRLYAKTHSIYDLIWKIFNEKLYYDYVGALPNGEKRQANLYALGLRANQFEKTGFKGLARFITMIDKLIASDNDLADVEVVLPQNAVQLMTIHKSKGLEFKYVFLLNMDKDFSRQESRSPIVLSRENGIGAQYLADMKDKFDTPLPRVRVQMNTLPYQLNQEELKRLSLSEQMRLLYVAMTRAEQKLYLVGKGSREKLSNKYDGKSRLGVLAQSTRESMTNFQDWILAIEQAFQGQDLHFKKTFVEAEDLIPEKIGKLAVPSHLPTDDQRENRQSEDIVAALDQLAAVEKLNQDYRAAIDLPSVRTPSQIKKLYEPVLADDGLEIMETYVPNRKFILPDFSSKQKVTGAQIGSAVHELMQRLPLVPPITADLVTDTLLQVNAEEAVKEQIDVSKIVAFFETPLGQEILAHRNLVRREQPFAVLQRDVEAEEDYVLRGIIDGFIHYPDRIVLFDYKTDHYQQSSQLAERYRGQMQLYADALQQAYQVSVVEKYLILLGGDTIEVVHLP</sequence>
<keyword evidence="7 13" id="KW-0067">ATP-binding</keyword>
<dbReference type="PANTHER" id="PTHR11070:SF48">
    <property type="entry name" value="ATP-DEPENDENT HELICASE_NUCLEASE SUBUNIT A"/>
    <property type="match status" value="1"/>
</dbReference>
<dbReference type="GO" id="GO:0033202">
    <property type="term" value="C:DNA helicase complex"/>
    <property type="evidence" value="ECO:0007669"/>
    <property type="project" value="TreeGrafter"/>
</dbReference>
<keyword evidence="3 13" id="KW-0227">DNA damage</keyword>
<comment type="subunit">
    <text evidence="13">Heterodimer of AddA and AddB/RexB.</text>
</comment>
<evidence type="ECO:0000256" key="12">
    <source>
        <dbReference type="ARBA" id="ARBA00048988"/>
    </source>
</evidence>
<keyword evidence="19" id="KW-1185">Reference proteome</keyword>
<dbReference type="Pfam" id="PF00580">
    <property type="entry name" value="UvrD-helicase"/>
    <property type="match status" value="1"/>
</dbReference>
<keyword evidence="5 13" id="KW-0347">Helicase</keyword>
<comment type="catalytic activity">
    <reaction evidence="12 13">
        <text>ATP + H2O = ADP + phosphate + H(+)</text>
        <dbReference type="Rhea" id="RHEA:13065"/>
        <dbReference type="ChEBI" id="CHEBI:15377"/>
        <dbReference type="ChEBI" id="CHEBI:15378"/>
        <dbReference type="ChEBI" id="CHEBI:30616"/>
        <dbReference type="ChEBI" id="CHEBI:43474"/>
        <dbReference type="ChEBI" id="CHEBI:456216"/>
        <dbReference type="EC" id="5.6.2.4"/>
    </reaction>
</comment>
<dbReference type="Pfam" id="PF12705">
    <property type="entry name" value="PDDEXK_1"/>
    <property type="match status" value="1"/>
</dbReference>
<dbReference type="HAMAP" id="MF_01451">
    <property type="entry name" value="AddA"/>
    <property type="match status" value="1"/>
</dbReference>
<reference evidence="19" key="1">
    <citation type="submission" date="2016-12" db="EMBL/GenBank/DDBJ databases">
        <authorList>
            <person name="Gulvik C.A."/>
        </authorList>
    </citation>
    <scope>NUCLEOTIDE SEQUENCE [LARGE SCALE GENOMIC DNA]</scope>
    <source>
        <strain evidence="19">ATCC 51725</strain>
    </source>
</reference>
<dbReference type="Proteomes" id="UP000255213">
    <property type="component" value="Unassembled WGS sequence"/>
</dbReference>
<dbReference type="GO" id="GO:0000724">
    <property type="term" value="P:double-strand break repair via homologous recombination"/>
    <property type="evidence" value="ECO:0007669"/>
    <property type="project" value="UniProtKB-UniRule"/>
</dbReference>
<evidence type="ECO:0000313" key="19">
    <source>
        <dbReference type="Proteomes" id="UP000186437"/>
    </source>
</evidence>
<evidence type="ECO:0000256" key="2">
    <source>
        <dbReference type="ARBA" id="ARBA00022741"/>
    </source>
</evidence>
<comment type="similarity">
    <text evidence="13">Belongs to the helicase family. AddA subfamily.</text>
</comment>
<dbReference type="InterPro" id="IPR014152">
    <property type="entry name" value="AddA"/>
</dbReference>
<dbReference type="SUPFAM" id="SSF52980">
    <property type="entry name" value="Restriction endonuclease-like"/>
    <property type="match status" value="1"/>
</dbReference>
<keyword evidence="2 13" id="KW-0547">Nucleotide-binding</keyword>
<dbReference type="PANTHER" id="PTHR11070">
    <property type="entry name" value="UVRD / RECB / PCRA DNA HELICASE FAMILY MEMBER"/>
    <property type="match status" value="1"/>
</dbReference>
<keyword evidence="10 13" id="KW-0413">Isomerase</keyword>
<dbReference type="Proteomes" id="UP000186437">
    <property type="component" value="Unassembled WGS sequence"/>
</dbReference>
<dbReference type="GO" id="GO:0003690">
    <property type="term" value="F:double-stranded DNA binding"/>
    <property type="evidence" value="ECO:0007669"/>
    <property type="project" value="UniProtKB-UniRule"/>
</dbReference>
<keyword evidence="6 13" id="KW-0269">Exonuclease</keyword>
<keyword evidence="9 13" id="KW-0234">DNA repair</keyword>
<dbReference type="PROSITE" id="PS51217">
    <property type="entry name" value="UVRD_HELICASE_CTER"/>
    <property type="match status" value="1"/>
</dbReference>
<evidence type="ECO:0000313" key="20">
    <source>
        <dbReference type="Proteomes" id="UP000255213"/>
    </source>
</evidence>
<evidence type="ECO:0000256" key="8">
    <source>
        <dbReference type="ARBA" id="ARBA00023125"/>
    </source>
</evidence>
<dbReference type="InterPro" id="IPR027417">
    <property type="entry name" value="P-loop_NTPase"/>
</dbReference>
<feature type="domain" description="UvrD-like helicase ATP-binding" evidence="15">
    <location>
        <begin position="26"/>
        <end position="517"/>
    </location>
</feature>
<dbReference type="CDD" id="cd17932">
    <property type="entry name" value="DEXQc_UvrD"/>
    <property type="match status" value="1"/>
</dbReference>
<reference evidence="17" key="2">
    <citation type="submission" date="2016-12" db="EMBL/GenBank/DDBJ databases">
        <authorList>
            <person name="Song W.-J."/>
            <person name="Kurnit D.M."/>
        </authorList>
    </citation>
    <scope>NUCLEOTIDE SEQUENCE [LARGE SCALE GENOMIC DNA]</scope>
    <source>
        <strain evidence="17">ATCC 51725</strain>
    </source>
</reference>
<feature type="binding site" evidence="14">
    <location>
        <begin position="47"/>
        <end position="54"/>
    </location>
    <ligand>
        <name>ATP</name>
        <dbReference type="ChEBI" id="CHEBI:30616"/>
    </ligand>
</feature>
<gene>
    <name evidence="13 18" type="primary">addA</name>
    <name evidence="17" type="ORF">BU200_09450</name>
    <name evidence="18" type="ORF">NCTC12957_01784</name>
</gene>
<evidence type="ECO:0000256" key="9">
    <source>
        <dbReference type="ARBA" id="ARBA00023204"/>
    </source>
</evidence>
<evidence type="ECO:0000256" key="7">
    <source>
        <dbReference type="ARBA" id="ARBA00022840"/>
    </source>
</evidence>
<evidence type="ECO:0000256" key="13">
    <source>
        <dbReference type="HAMAP-Rule" id="MF_01451"/>
    </source>
</evidence>
<comment type="catalytic activity">
    <reaction evidence="11 13">
        <text>Couples ATP hydrolysis with the unwinding of duplex DNA by translocating in the 3'-5' direction.</text>
        <dbReference type="EC" id="5.6.2.4"/>
    </reaction>
</comment>
<dbReference type="GO" id="GO:0005829">
    <property type="term" value="C:cytosol"/>
    <property type="evidence" value="ECO:0007669"/>
    <property type="project" value="TreeGrafter"/>
</dbReference>
<dbReference type="InterPro" id="IPR011335">
    <property type="entry name" value="Restrct_endonuc-II-like"/>
</dbReference>
<dbReference type="EMBL" id="MSJL01000059">
    <property type="protein sequence ID" value="OLF49043.1"/>
    <property type="molecule type" value="Genomic_DNA"/>
</dbReference>
<dbReference type="Gene3D" id="3.40.50.300">
    <property type="entry name" value="P-loop containing nucleotide triphosphate hydrolases"/>
    <property type="match status" value="4"/>
</dbReference>
<dbReference type="OrthoDB" id="9810135at2"/>
<evidence type="ECO:0000259" key="16">
    <source>
        <dbReference type="PROSITE" id="PS51217"/>
    </source>
</evidence>
<evidence type="ECO:0000256" key="10">
    <source>
        <dbReference type="ARBA" id="ARBA00023235"/>
    </source>
</evidence>
<reference evidence="18 20" key="3">
    <citation type="submission" date="2018-06" db="EMBL/GenBank/DDBJ databases">
        <authorList>
            <consortium name="Pathogen Informatics"/>
            <person name="Doyle S."/>
        </authorList>
    </citation>
    <scope>NUCLEOTIDE SEQUENCE [LARGE SCALE GENOMIC DNA]</scope>
    <source>
        <strain evidence="18 20">NCTC12957</strain>
    </source>
</reference>
<dbReference type="GO" id="GO:0008408">
    <property type="term" value="F:3'-5' exonuclease activity"/>
    <property type="evidence" value="ECO:0007669"/>
    <property type="project" value="UniProtKB-UniRule"/>
</dbReference>